<dbReference type="EMBL" id="KV441563">
    <property type="protein sequence ID" value="OAF99141.1"/>
    <property type="molecule type" value="Genomic_DNA"/>
</dbReference>
<accession>A0A177BWL2</accession>
<evidence type="ECO:0000313" key="1">
    <source>
        <dbReference type="EMBL" id="OAF99141.1"/>
    </source>
</evidence>
<protein>
    <submittedName>
        <fullName evidence="1">Uncharacterized protein</fullName>
    </submittedName>
</protein>
<feature type="non-terminal residue" evidence="1">
    <location>
        <position position="85"/>
    </location>
</feature>
<gene>
    <name evidence="1" type="ORF">CC84DRAFT_1051184</name>
</gene>
<dbReference type="RefSeq" id="XP_018029507.1">
    <property type="nucleotide sequence ID" value="XM_018173480.1"/>
</dbReference>
<proteinExistence type="predicted"/>
<reference evidence="1 2" key="1">
    <citation type="submission" date="2016-05" db="EMBL/GenBank/DDBJ databases">
        <title>Comparative analysis of secretome profiles of manganese(II)-oxidizing ascomycete fungi.</title>
        <authorList>
            <consortium name="DOE Joint Genome Institute"/>
            <person name="Zeiner C.A."/>
            <person name="Purvine S.O."/>
            <person name="Zink E.M."/>
            <person name="Wu S."/>
            <person name="Pasa-Tolic L."/>
            <person name="Chaput D.L."/>
            <person name="Haridas S."/>
            <person name="Grigoriev I.V."/>
            <person name="Santelli C.M."/>
            <person name="Hansel C.M."/>
        </authorList>
    </citation>
    <scope>NUCLEOTIDE SEQUENCE [LARGE SCALE GENOMIC DNA]</scope>
    <source>
        <strain evidence="1 2">AP3s5-JAC2a</strain>
    </source>
</reference>
<dbReference type="OrthoDB" id="3938057at2759"/>
<dbReference type="Proteomes" id="UP000077069">
    <property type="component" value="Unassembled WGS sequence"/>
</dbReference>
<dbReference type="GeneID" id="28756966"/>
<name>A0A177BWL2_9PLEO</name>
<keyword evidence="2" id="KW-1185">Reference proteome</keyword>
<organism evidence="1 2">
    <name type="scientific">Paraphaeosphaeria sporulosa</name>
    <dbReference type="NCBI Taxonomy" id="1460663"/>
    <lineage>
        <taxon>Eukaryota</taxon>
        <taxon>Fungi</taxon>
        <taxon>Dikarya</taxon>
        <taxon>Ascomycota</taxon>
        <taxon>Pezizomycotina</taxon>
        <taxon>Dothideomycetes</taxon>
        <taxon>Pleosporomycetidae</taxon>
        <taxon>Pleosporales</taxon>
        <taxon>Massarineae</taxon>
        <taxon>Didymosphaeriaceae</taxon>
        <taxon>Paraphaeosphaeria</taxon>
    </lineage>
</organism>
<dbReference type="AlphaFoldDB" id="A0A177BWL2"/>
<feature type="non-terminal residue" evidence="1">
    <location>
        <position position="1"/>
    </location>
</feature>
<evidence type="ECO:0000313" key="2">
    <source>
        <dbReference type="Proteomes" id="UP000077069"/>
    </source>
</evidence>
<sequence length="85" mass="8821">AANDANSGGGGGKVVSEDTVAVLLMAMGSTSISKAQYNIMSSLDGTRTASSFEHSFRSIIKKAKELQARVDAGETFEAVAPAKKR</sequence>
<dbReference type="InParanoid" id="A0A177BWL2"/>